<dbReference type="AlphaFoldDB" id="A0A9Q0MJY1"/>
<name>A0A9Q0MJY1_9DIPT</name>
<keyword evidence="3" id="KW-1185">Reference proteome</keyword>
<sequence>MEPSAKSNKSSSPALSGIKLSLPTCSRSSSAPKNNDTALQLESRQSSLETLVTQLTSENVNLRQTVSQLQQDFAAFAQQRVRDSATDNSVTGEQQNLNTNIVIRGINVREDSSESEIRAVYEGIRSHLNVSDCNEFDPL</sequence>
<accession>A0A9Q0MJY1</accession>
<evidence type="ECO:0000313" key="2">
    <source>
        <dbReference type="EMBL" id="KAJ6631741.1"/>
    </source>
</evidence>
<dbReference type="EMBL" id="WJQU01002672">
    <property type="protein sequence ID" value="KAJ6631741.1"/>
    <property type="molecule type" value="Genomic_DNA"/>
</dbReference>
<evidence type="ECO:0000256" key="1">
    <source>
        <dbReference type="SAM" id="MobiDB-lite"/>
    </source>
</evidence>
<comment type="caution">
    <text evidence="2">The sequence shown here is derived from an EMBL/GenBank/DDBJ whole genome shotgun (WGS) entry which is preliminary data.</text>
</comment>
<proteinExistence type="predicted"/>
<reference evidence="2" key="1">
    <citation type="submission" date="2022-07" db="EMBL/GenBank/DDBJ databases">
        <authorList>
            <person name="Trinca V."/>
            <person name="Uliana J.V.C."/>
            <person name="Torres T.T."/>
            <person name="Ward R.J."/>
            <person name="Monesi N."/>
        </authorList>
    </citation>
    <scope>NUCLEOTIDE SEQUENCE</scope>
    <source>
        <strain evidence="2">HSMRA1968</strain>
        <tissue evidence="2">Whole embryos</tissue>
    </source>
</reference>
<dbReference type="Proteomes" id="UP001151699">
    <property type="component" value="Unassembled WGS sequence"/>
</dbReference>
<feature type="compositionally biased region" description="Low complexity" evidence="1">
    <location>
        <begin position="1"/>
        <end position="16"/>
    </location>
</feature>
<gene>
    <name evidence="2" type="ORF">Bhyg_16861</name>
</gene>
<feature type="region of interest" description="Disordered" evidence="1">
    <location>
        <begin position="1"/>
        <end position="40"/>
    </location>
</feature>
<protein>
    <submittedName>
        <fullName evidence="2">Uncharacterized protein</fullName>
    </submittedName>
</protein>
<feature type="compositionally biased region" description="Polar residues" evidence="1">
    <location>
        <begin position="23"/>
        <end position="40"/>
    </location>
</feature>
<evidence type="ECO:0000313" key="3">
    <source>
        <dbReference type="Proteomes" id="UP001151699"/>
    </source>
</evidence>
<organism evidence="2 3">
    <name type="scientific">Pseudolycoriella hygida</name>
    <dbReference type="NCBI Taxonomy" id="35572"/>
    <lineage>
        <taxon>Eukaryota</taxon>
        <taxon>Metazoa</taxon>
        <taxon>Ecdysozoa</taxon>
        <taxon>Arthropoda</taxon>
        <taxon>Hexapoda</taxon>
        <taxon>Insecta</taxon>
        <taxon>Pterygota</taxon>
        <taxon>Neoptera</taxon>
        <taxon>Endopterygota</taxon>
        <taxon>Diptera</taxon>
        <taxon>Nematocera</taxon>
        <taxon>Sciaroidea</taxon>
        <taxon>Sciaridae</taxon>
        <taxon>Pseudolycoriella</taxon>
    </lineage>
</organism>